<organism evidence="1 2">
    <name type="scientific">Deinococcus navajonensis</name>
    <dbReference type="NCBI Taxonomy" id="309884"/>
    <lineage>
        <taxon>Bacteria</taxon>
        <taxon>Thermotogati</taxon>
        <taxon>Deinococcota</taxon>
        <taxon>Deinococci</taxon>
        <taxon>Deinococcales</taxon>
        <taxon>Deinococcaceae</taxon>
        <taxon>Deinococcus</taxon>
    </lineage>
</organism>
<name>A0ABV8XN34_9DEIO</name>
<comment type="caution">
    <text evidence="1">The sequence shown here is derived from an EMBL/GenBank/DDBJ whole genome shotgun (WGS) entry which is preliminary data.</text>
</comment>
<accession>A0ABV8XN34</accession>
<protein>
    <submittedName>
        <fullName evidence="1">Uncharacterized protein</fullName>
    </submittedName>
</protein>
<dbReference type="Proteomes" id="UP001595998">
    <property type="component" value="Unassembled WGS sequence"/>
</dbReference>
<gene>
    <name evidence="1" type="ORF">ACFOZ9_12220</name>
</gene>
<sequence>MTGRKAQQVTRLETERRAWEASHVRLSELPGFLLTVLQIVEEEGGPDTVGRVCGRLVRKKAQRVARLAQGQA</sequence>
<reference evidence="2" key="1">
    <citation type="journal article" date="2019" name="Int. J. Syst. Evol. Microbiol.">
        <title>The Global Catalogue of Microorganisms (GCM) 10K type strain sequencing project: providing services to taxonomists for standard genome sequencing and annotation.</title>
        <authorList>
            <consortium name="The Broad Institute Genomics Platform"/>
            <consortium name="The Broad Institute Genome Sequencing Center for Infectious Disease"/>
            <person name="Wu L."/>
            <person name="Ma J."/>
        </authorList>
    </citation>
    <scope>NUCLEOTIDE SEQUENCE [LARGE SCALE GENOMIC DNA]</scope>
    <source>
        <strain evidence="2">CCUG 56029</strain>
    </source>
</reference>
<keyword evidence="2" id="KW-1185">Reference proteome</keyword>
<dbReference type="EMBL" id="JBHSEH010000015">
    <property type="protein sequence ID" value="MFC4426976.1"/>
    <property type="molecule type" value="Genomic_DNA"/>
</dbReference>
<evidence type="ECO:0000313" key="1">
    <source>
        <dbReference type="EMBL" id="MFC4426976.1"/>
    </source>
</evidence>
<dbReference type="RefSeq" id="WP_380040007.1">
    <property type="nucleotide sequence ID" value="NZ_JBHSEH010000015.1"/>
</dbReference>
<proteinExistence type="predicted"/>
<evidence type="ECO:0000313" key="2">
    <source>
        <dbReference type="Proteomes" id="UP001595998"/>
    </source>
</evidence>